<proteinExistence type="predicted"/>
<dbReference type="Gene3D" id="3.30.160.20">
    <property type="match status" value="1"/>
</dbReference>
<comment type="caution">
    <text evidence="1">The sequence shown here is derived from an EMBL/GenBank/DDBJ whole genome shotgun (WGS) entry which is preliminary data.</text>
</comment>
<protein>
    <submittedName>
        <fullName evidence="1">Uncharacterized protein</fullName>
    </submittedName>
</protein>
<dbReference type="Proteomes" id="UP001206925">
    <property type="component" value="Unassembled WGS sequence"/>
</dbReference>
<dbReference type="EMBL" id="JAMZMK010011166">
    <property type="protein sequence ID" value="KAI7728698.1"/>
    <property type="molecule type" value="Genomic_DNA"/>
</dbReference>
<gene>
    <name evidence="1" type="ORF">M8C21_019069</name>
</gene>
<keyword evidence="2" id="KW-1185">Reference proteome</keyword>
<dbReference type="AlphaFoldDB" id="A0AAD5G601"/>
<evidence type="ECO:0000313" key="1">
    <source>
        <dbReference type="EMBL" id="KAI7728698.1"/>
    </source>
</evidence>
<accession>A0AAD5G601</accession>
<evidence type="ECO:0000313" key="2">
    <source>
        <dbReference type="Proteomes" id="UP001206925"/>
    </source>
</evidence>
<sequence>MPTFTQSEKKSRTLIEIGEGVDKRTAFNSFESAISLNIPNYGDIELIGDPRADKKSSCDSAALLMLYELQRRGMLKIG</sequence>
<organism evidence="1 2">
    <name type="scientific">Ambrosia artemisiifolia</name>
    <name type="common">Common ragweed</name>
    <dbReference type="NCBI Taxonomy" id="4212"/>
    <lineage>
        <taxon>Eukaryota</taxon>
        <taxon>Viridiplantae</taxon>
        <taxon>Streptophyta</taxon>
        <taxon>Embryophyta</taxon>
        <taxon>Tracheophyta</taxon>
        <taxon>Spermatophyta</taxon>
        <taxon>Magnoliopsida</taxon>
        <taxon>eudicotyledons</taxon>
        <taxon>Gunneridae</taxon>
        <taxon>Pentapetalae</taxon>
        <taxon>asterids</taxon>
        <taxon>campanulids</taxon>
        <taxon>Asterales</taxon>
        <taxon>Asteraceae</taxon>
        <taxon>Asteroideae</taxon>
        <taxon>Heliantheae alliance</taxon>
        <taxon>Heliantheae</taxon>
        <taxon>Ambrosia</taxon>
    </lineage>
</organism>
<name>A0AAD5G601_AMBAR</name>
<reference evidence="1" key="1">
    <citation type="submission" date="2022-06" db="EMBL/GenBank/DDBJ databases">
        <title>Uncovering the hologenomic basis of an extraordinary plant invasion.</title>
        <authorList>
            <person name="Bieker V.C."/>
            <person name="Martin M.D."/>
            <person name="Gilbert T."/>
            <person name="Hodgins K."/>
            <person name="Battlay P."/>
            <person name="Petersen B."/>
            <person name="Wilson J."/>
        </authorList>
    </citation>
    <scope>NUCLEOTIDE SEQUENCE</scope>
    <source>
        <strain evidence="1">AA19_3_7</strain>
        <tissue evidence="1">Leaf</tissue>
    </source>
</reference>